<dbReference type="PANTHER" id="PTHR10196:SF93">
    <property type="entry name" value="L-RHAMNULOKINASE"/>
    <property type="match status" value="1"/>
</dbReference>
<dbReference type="GO" id="GO:0006071">
    <property type="term" value="P:glycerol metabolic process"/>
    <property type="evidence" value="ECO:0007669"/>
    <property type="project" value="TreeGrafter"/>
</dbReference>
<dbReference type="AlphaFoldDB" id="A0A510JFU2"/>
<dbReference type="InterPro" id="IPR013449">
    <property type="entry name" value="Rhamnulokinase"/>
</dbReference>
<dbReference type="Proteomes" id="UP000321892">
    <property type="component" value="Chromosome"/>
</dbReference>
<evidence type="ECO:0000256" key="2">
    <source>
        <dbReference type="ARBA" id="ARBA00022679"/>
    </source>
</evidence>
<accession>A0A510JFU2</accession>
<keyword evidence="5" id="KW-0067">ATP-binding</keyword>
<dbReference type="GO" id="GO:0019301">
    <property type="term" value="P:rhamnose catabolic process"/>
    <property type="evidence" value="ECO:0007669"/>
    <property type="project" value="InterPro"/>
</dbReference>
<dbReference type="InterPro" id="IPR018484">
    <property type="entry name" value="FGGY_N"/>
</dbReference>
<keyword evidence="6" id="KW-1015">Disulfide bond</keyword>
<keyword evidence="11" id="KW-1185">Reference proteome</keyword>
<organism evidence="10 11">
    <name type="scientific">Leptotrichia hofstadii</name>
    <dbReference type="NCBI Taxonomy" id="157688"/>
    <lineage>
        <taxon>Bacteria</taxon>
        <taxon>Fusobacteriati</taxon>
        <taxon>Fusobacteriota</taxon>
        <taxon>Fusobacteriia</taxon>
        <taxon>Fusobacteriales</taxon>
        <taxon>Leptotrichiaceae</taxon>
        <taxon>Leptotrichia</taxon>
    </lineage>
</organism>
<gene>
    <name evidence="10" type="ORF">JCM16775_0907</name>
</gene>
<dbReference type="GO" id="GO:0004370">
    <property type="term" value="F:glycerol kinase activity"/>
    <property type="evidence" value="ECO:0007669"/>
    <property type="project" value="TreeGrafter"/>
</dbReference>
<evidence type="ECO:0000259" key="9">
    <source>
        <dbReference type="Pfam" id="PF02782"/>
    </source>
</evidence>
<dbReference type="InterPro" id="IPR018485">
    <property type="entry name" value="FGGY_C"/>
</dbReference>
<keyword evidence="2" id="KW-0808">Transferase</keyword>
<dbReference type="PANTHER" id="PTHR10196">
    <property type="entry name" value="SUGAR KINASE"/>
    <property type="match status" value="1"/>
</dbReference>
<name>A0A510JFU2_9FUSO</name>
<dbReference type="RefSeq" id="WP_036087979.1">
    <property type="nucleotide sequence ID" value="NZ_AP019823.1"/>
</dbReference>
<evidence type="ECO:0000256" key="5">
    <source>
        <dbReference type="ARBA" id="ARBA00022840"/>
    </source>
</evidence>
<dbReference type="GO" id="GO:0005524">
    <property type="term" value="F:ATP binding"/>
    <property type="evidence" value="ECO:0007669"/>
    <property type="project" value="UniProtKB-KW"/>
</dbReference>
<feature type="domain" description="Carbohydrate kinase FGGY C-terminal" evidence="9">
    <location>
        <begin position="264"/>
        <end position="454"/>
    </location>
</feature>
<evidence type="ECO:0000313" key="11">
    <source>
        <dbReference type="Proteomes" id="UP000321892"/>
    </source>
</evidence>
<dbReference type="Pfam" id="PF02782">
    <property type="entry name" value="FGGY_C"/>
    <property type="match status" value="1"/>
</dbReference>
<evidence type="ECO:0000256" key="6">
    <source>
        <dbReference type="ARBA" id="ARBA00023157"/>
    </source>
</evidence>
<dbReference type="EMBL" id="AP019823">
    <property type="protein sequence ID" value="BBM38199.1"/>
    <property type="molecule type" value="Genomic_DNA"/>
</dbReference>
<dbReference type="Pfam" id="PF00370">
    <property type="entry name" value="FGGY_N"/>
    <property type="match status" value="1"/>
</dbReference>
<keyword evidence="3" id="KW-0547">Nucleotide-binding</keyword>
<evidence type="ECO:0000259" key="8">
    <source>
        <dbReference type="Pfam" id="PF00370"/>
    </source>
</evidence>
<protein>
    <recommendedName>
        <fullName evidence="12">Rhamnulokinase</fullName>
    </recommendedName>
</protein>
<evidence type="ECO:0000256" key="1">
    <source>
        <dbReference type="ARBA" id="ARBA00009156"/>
    </source>
</evidence>
<dbReference type="GO" id="GO:0005829">
    <property type="term" value="C:cytosol"/>
    <property type="evidence" value="ECO:0007669"/>
    <property type="project" value="TreeGrafter"/>
</dbReference>
<dbReference type="Gene3D" id="3.30.420.40">
    <property type="match status" value="2"/>
</dbReference>
<comment type="similarity">
    <text evidence="1">Belongs to the FGGY kinase family.</text>
</comment>
<evidence type="ECO:0000313" key="10">
    <source>
        <dbReference type="EMBL" id="BBM38199.1"/>
    </source>
</evidence>
<dbReference type="SUPFAM" id="SSF53067">
    <property type="entry name" value="Actin-like ATPase domain"/>
    <property type="match status" value="2"/>
</dbReference>
<dbReference type="InterPro" id="IPR043129">
    <property type="entry name" value="ATPase_NBD"/>
</dbReference>
<evidence type="ECO:0008006" key="12">
    <source>
        <dbReference type="Google" id="ProtNLM"/>
    </source>
</evidence>
<dbReference type="KEGG" id="lhf:JCM16775_0907"/>
<evidence type="ECO:0000256" key="3">
    <source>
        <dbReference type="ARBA" id="ARBA00022741"/>
    </source>
</evidence>
<keyword evidence="4" id="KW-0418">Kinase</keyword>
<evidence type="ECO:0000256" key="4">
    <source>
        <dbReference type="ARBA" id="ARBA00022777"/>
    </source>
</evidence>
<evidence type="ECO:0000256" key="7">
    <source>
        <dbReference type="ARBA" id="ARBA00023308"/>
    </source>
</evidence>
<dbReference type="CDD" id="cd07771">
    <property type="entry name" value="ASKHA_NBD_FGGY_RhaB-like"/>
    <property type="match status" value="1"/>
</dbReference>
<proteinExistence type="inferred from homology"/>
<dbReference type="GO" id="GO:0008993">
    <property type="term" value="F:rhamnulokinase activity"/>
    <property type="evidence" value="ECO:0007669"/>
    <property type="project" value="InterPro"/>
</dbReference>
<sequence length="485" mass="55257">MGKKAVLAFDYGASSGRLVLGILNEDTKKIELKEMHRFKNCSVKLNQYEYWDFPYLYNELKEGLKKVFSKESVVTSENIEVLGLGVDTWGVDYGWIDERGELLSLPICYRDTRTEEVFEEVHSKVSLEEIFNETGVQFYSFNSVYQIFYDIHKRKVLEKGAKQLQFMPNLFAYFLTGKKSWEYTISSTSGMVNIDNKKWSKKIFEKLDIPESIVGDIEHGGQVLAPLKETIQKELGIKPLNVILTASHDSAAAIAGAPLVENSLYVINGTWSIIGFESDVSVVNEEAFKNNIVNEGGIEKKARVLKMIPGLWILQQLKKIFNEKNLDIDYSDFGNMAKKSNLISFVDLENERFLHAEKMDMEIKEYCRETGQEVPETDEDLLRVAYNSLKKQYNKSIKELEKLVGNEFTSIIAIGGGIQDKFLCQEISDETNRVIKAGPIEASAFGNIITQFIALGLVKNLEEGREIVKNSVEIIEYKSKRKEEK</sequence>
<reference evidence="10 11" key="1">
    <citation type="submission" date="2019-07" db="EMBL/GenBank/DDBJ databases">
        <title>Complete Genome Sequence of Leptotrichia hofstadii Strain JCM16775.</title>
        <authorList>
            <person name="Watanabe S."/>
            <person name="Cui L."/>
        </authorList>
    </citation>
    <scope>NUCLEOTIDE SEQUENCE [LARGE SCALE GENOMIC DNA]</scope>
    <source>
        <strain evidence="10 11">JCM16775</strain>
    </source>
</reference>
<keyword evidence="7" id="KW-0684">Rhamnose metabolism</keyword>
<feature type="domain" description="Carbohydrate kinase FGGY N-terminal" evidence="8">
    <location>
        <begin position="6"/>
        <end position="255"/>
    </location>
</feature>